<dbReference type="PANTHER" id="PTHR10285">
    <property type="entry name" value="URIDINE KINASE"/>
    <property type="match status" value="1"/>
</dbReference>
<keyword evidence="8" id="KW-0808">Transferase</keyword>
<evidence type="ECO:0000256" key="7">
    <source>
        <dbReference type="ARBA" id="ARBA00022640"/>
    </source>
</evidence>
<reference evidence="18" key="1">
    <citation type="submission" date="2007-06" db="EMBL/GenBank/DDBJ databases">
        <title>Full length cDNA sequences from Sitka Spruce (Picea sitchensis).</title>
        <authorList>
            <person name="Ralph S.G."/>
            <person name="Chun H.E."/>
            <person name="Liao N."/>
            <person name="Ali J."/>
            <person name="Reid K."/>
            <person name="Kolosova N."/>
            <person name="Cooper N."/>
            <person name="Cullis C."/>
            <person name="Jancsik S."/>
            <person name="Moore R."/>
            <person name="Mayo M."/>
            <person name="Wagner S."/>
            <person name="Holt R.A."/>
            <person name="Jones S.J.M."/>
            <person name="Marra M.A."/>
            <person name="Ritland C.E."/>
            <person name="Ritland K."/>
            <person name="Bohlmann J."/>
        </authorList>
    </citation>
    <scope>NUCLEOTIDE SEQUENCE</scope>
    <source>
        <tissue evidence="18">Green portion of the leader tissue</tissue>
    </source>
</reference>
<evidence type="ECO:0000256" key="3">
    <source>
        <dbReference type="ARBA" id="ARBA00009719"/>
    </source>
</evidence>
<evidence type="ECO:0000256" key="11">
    <source>
        <dbReference type="ARBA" id="ARBA00022840"/>
    </source>
</evidence>
<comment type="similarity">
    <text evidence="3 15">Belongs to the phosphoribulokinase family.</text>
</comment>
<keyword evidence="10" id="KW-0418">Kinase</keyword>
<dbReference type="Pfam" id="PF00485">
    <property type="entry name" value="PRK"/>
    <property type="match status" value="1"/>
</dbReference>
<dbReference type="SUPFAM" id="SSF52540">
    <property type="entry name" value="P-loop containing nucleoside triphosphate hydrolases"/>
    <property type="match status" value="1"/>
</dbReference>
<dbReference type="UniPathway" id="UPA00116"/>
<evidence type="ECO:0000256" key="9">
    <source>
        <dbReference type="ARBA" id="ARBA00022741"/>
    </source>
</evidence>
<evidence type="ECO:0000256" key="12">
    <source>
        <dbReference type="ARBA" id="ARBA00022946"/>
    </source>
</evidence>
<dbReference type="GO" id="GO:0019253">
    <property type="term" value="P:reductive pentose-phosphate cycle"/>
    <property type="evidence" value="ECO:0007669"/>
    <property type="project" value="UniProtKB-UniPathway"/>
</dbReference>
<comment type="catalytic activity">
    <reaction evidence="14 15">
        <text>D-ribulose 5-phosphate + ATP = D-ribulose 1,5-bisphosphate + ADP + H(+)</text>
        <dbReference type="Rhea" id="RHEA:19365"/>
        <dbReference type="ChEBI" id="CHEBI:15378"/>
        <dbReference type="ChEBI" id="CHEBI:30616"/>
        <dbReference type="ChEBI" id="CHEBI:57870"/>
        <dbReference type="ChEBI" id="CHEBI:58121"/>
        <dbReference type="ChEBI" id="CHEBI:456216"/>
        <dbReference type="EC" id="2.7.1.19"/>
    </reaction>
</comment>
<feature type="domain" description="Phosphoribulokinase/uridine kinase" evidence="16">
    <location>
        <begin position="56"/>
        <end position="254"/>
    </location>
</feature>
<comment type="pathway">
    <text evidence="2">Carbohydrate biosynthesis; Calvin cycle.</text>
</comment>
<keyword evidence="13" id="KW-1015">Disulfide bond</keyword>
<dbReference type="GO" id="GO:0005524">
    <property type="term" value="F:ATP binding"/>
    <property type="evidence" value="ECO:0007669"/>
    <property type="project" value="UniProtKB-KW"/>
</dbReference>
<evidence type="ECO:0000256" key="8">
    <source>
        <dbReference type="ARBA" id="ARBA00022679"/>
    </source>
</evidence>
<keyword evidence="4" id="KW-0150">Chloroplast</keyword>
<evidence type="ECO:0000256" key="13">
    <source>
        <dbReference type="ARBA" id="ARBA00023157"/>
    </source>
</evidence>
<dbReference type="InterPro" id="IPR006083">
    <property type="entry name" value="PRK/URK"/>
</dbReference>
<sequence>MACPAPTATSTPATVRSWNSQFCSNSPLASFSLAHTTRRPRRALVVCSVGPEKTVVIGLAADSGCGKSTFMRRLTSVFGGAAEPPKGGNPDSNTLISDTTTVICLDDYHSLDRYGRKDKGVTALDPRANNFDLMYEQVKALKEGKSVMKPIYNHVTGILDPAEQINPPKILVIEGLHPMFDARVRELLDFSIYLDISNEVKFAWKIQRDMAERGHSLESIKASIQARKPDFDAFIDPQKQYADVVIQVLPTELIPEENEGKVLRVRMVMKEGVNFFNPVYLFDEGSTISWIPCGRKLTCSYPGIKFFYGPDIYYDNEVSVLEMDGQFDRLEELIYVESHLSNISTKFYGEVTQQMLKHADFPGSNNGTGLFQTIVGLKIRDVYEQLISQTTGASLEAAKA</sequence>
<name>A9NVC2_PICSI</name>
<dbReference type="GO" id="GO:0009507">
    <property type="term" value="C:chloroplast"/>
    <property type="evidence" value="ECO:0007669"/>
    <property type="project" value="UniProtKB-SubCell"/>
</dbReference>
<dbReference type="EMBL" id="EF677049">
    <property type="protein sequence ID" value="ABR16904.1"/>
    <property type="molecule type" value="mRNA"/>
</dbReference>
<keyword evidence="7" id="KW-0934">Plastid</keyword>
<dbReference type="InterPro" id="IPR006082">
    <property type="entry name" value="PRK"/>
</dbReference>
<dbReference type="Gene3D" id="3.40.50.300">
    <property type="entry name" value="P-loop containing nucleotide triphosphate hydrolases"/>
    <property type="match status" value="1"/>
</dbReference>
<dbReference type="AlphaFoldDB" id="A9NVC2"/>
<dbReference type="GO" id="GO:0042803">
    <property type="term" value="F:protein homodimerization activity"/>
    <property type="evidence" value="ECO:0007669"/>
    <property type="project" value="UniProtKB-ARBA"/>
</dbReference>
<evidence type="ECO:0000256" key="1">
    <source>
        <dbReference type="ARBA" id="ARBA00004229"/>
    </source>
</evidence>
<keyword evidence="5" id="KW-0602">Photosynthesis</keyword>
<dbReference type="InterPro" id="IPR027417">
    <property type="entry name" value="P-loop_NTPase"/>
</dbReference>
<evidence type="ECO:0000256" key="5">
    <source>
        <dbReference type="ARBA" id="ARBA00022531"/>
    </source>
</evidence>
<proteinExistence type="evidence at transcript level"/>
<dbReference type="PROSITE" id="PS00567">
    <property type="entry name" value="PHOSPHORIBULOKINASE"/>
    <property type="match status" value="1"/>
</dbReference>
<keyword evidence="6" id="KW-0113">Calvin cycle</keyword>
<dbReference type="EC" id="2.7.1.19" evidence="15"/>
<dbReference type="EMBL" id="EF085276">
    <property type="protein sequence ID" value="ABK24583.1"/>
    <property type="molecule type" value="mRNA"/>
</dbReference>
<evidence type="ECO:0000256" key="4">
    <source>
        <dbReference type="ARBA" id="ARBA00022528"/>
    </source>
</evidence>
<dbReference type="CDD" id="cd02026">
    <property type="entry name" value="PRK"/>
    <property type="match status" value="1"/>
</dbReference>
<evidence type="ECO:0000259" key="16">
    <source>
        <dbReference type="Pfam" id="PF00485"/>
    </source>
</evidence>
<evidence type="ECO:0000256" key="14">
    <source>
        <dbReference type="ARBA" id="ARBA00047663"/>
    </source>
</evidence>
<comment type="subcellular location">
    <subcellularLocation>
        <location evidence="1">Plastid</location>
        <location evidence="1">Chloroplast</location>
    </subcellularLocation>
</comment>
<evidence type="ECO:0000256" key="15">
    <source>
        <dbReference type="RuleBase" id="RU004082"/>
    </source>
</evidence>
<dbReference type="FunFam" id="3.40.50.300:FF:000619">
    <property type="entry name" value="Phosphoribulokinase"/>
    <property type="match status" value="1"/>
</dbReference>
<keyword evidence="11" id="KW-0067">ATP-binding</keyword>
<dbReference type="GO" id="GO:0008974">
    <property type="term" value="F:phosphoribulokinase activity"/>
    <property type="evidence" value="ECO:0007669"/>
    <property type="project" value="UniProtKB-EC"/>
</dbReference>
<protein>
    <recommendedName>
        <fullName evidence="15">Phosphoribulokinase</fullName>
        <ecNumber evidence="15">2.7.1.19</ecNumber>
    </recommendedName>
</protein>
<evidence type="ECO:0000313" key="18">
    <source>
        <dbReference type="EMBL" id="ABR16904.1"/>
    </source>
</evidence>
<dbReference type="OMA" id="AYYGHEV"/>
<dbReference type="PRINTS" id="PR00478">
    <property type="entry name" value="PHRIBLKINASE"/>
</dbReference>
<evidence type="ECO:0000256" key="2">
    <source>
        <dbReference type="ARBA" id="ARBA00005215"/>
    </source>
</evidence>
<keyword evidence="12" id="KW-0809">Transit peptide</keyword>
<evidence type="ECO:0000313" key="17">
    <source>
        <dbReference type="EMBL" id="ABK24583.1"/>
    </source>
</evidence>
<dbReference type="NCBIfam" id="NF005655">
    <property type="entry name" value="PRK07429.1"/>
    <property type="match status" value="1"/>
</dbReference>
<reference evidence="17" key="2">
    <citation type="journal article" date="2008" name="BMC Genomics">
        <title>A conifer genomics resource of 200,000 spruce (Picea spp.) ESTs and 6,464 high-quality, sequence-finished full-length cDNAs for Sitka spruce (Picea sitchensis).</title>
        <authorList>
            <person name="Ralph S.G."/>
            <person name="Chun H.J."/>
            <person name="Kolosova N."/>
            <person name="Cooper D."/>
            <person name="Oddy C."/>
            <person name="Ritland C.E."/>
            <person name="Kirkpatrick R."/>
            <person name="Moore R."/>
            <person name="Barber S."/>
            <person name="Holt R.A."/>
            <person name="Jones S.J."/>
            <person name="Marra M.A."/>
            <person name="Douglas C.J."/>
            <person name="Ritland K."/>
            <person name="Bohlmann J."/>
        </authorList>
    </citation>
    <scope>NUCLEOTIDE SEQUENCE</scope>
    <source>
        <tissue evidence="17">Green portion of the leader tissue</tissue>
    </source>
</reference>
<evidence type="ECO:0000256" key="6">
    <source>
        <dbReference type="ARBA" id="ARBA00022567"/>
    </source>
</evidence>
<organism evidence="17">
    <name type="scientific">Picea sitchensis</name>
    <name type="common">Sitka spruce</name>
    <name type="synonym">Pinus sitchensis</name>
    <dbReference type="NCBI Taxonomy" id="3332"/>
    <lineage>
        <taxon>Eukaryota</taxon>
        <taxon>Viridiplantae</taxon>
        <taxon>Streptophyta</taxon>
        <taxon>Embryophyta</taxon>
        <taxon>Tracheophyta</taxon>
        <taxon>Spermatophyta</taxon>
        <taxon>Pinopsida</taxon>
        <taxon>Pinidae</taxon>
        <taxon>Conifers I</taxon>
        <taxon>Pinales</taxon>
        <taxon>Pinaceae</taxon>
        <taxon>Picea</taxon>
    </lineage>
</organism>
<accession>A9NVC2</accession>
<evidence type="ECO:0000256" key="10">
    <source>
        <dbReference type="ARBA" id="ARBA00022777"/>
    </source>
</evidence>
<keyword evidence="9" id="KW-0547">Nucleotide-binding</keyword>